<feature type="compositionally biased region" description="Low complexity" evidence="1">
    <location>
        <begin position="116"/>
        <end position="127"/>
    </location>
</feature>
<keyword evidence="2" id="KW-0732">Signal</keyword>
<gene>
    <name evidence="4" type="ORF">V1Y59_03710</name>
</gene>
<dbReference type="PROSITE" id="PS51257">
    <property type="entry name" value="PROKAR_LIPOPROTEIN"/>
    <property type="match status" value="1"/>
</dbReference>
<evidence type="ECO:0000313" key="4">
    <source>
        <dbReference type="EMBL" id="MEE4022176.1"/>
    </source>
</evidence>
<dbReference type="PANTHER" id="PTHR36933">
    <property type="entry name" value="SLL0788 PROTEIN"/>
    <property type="match status" value="1"/>
</dbReference>
<keyword evidence="5" id="KW-1185">Reference proteome</keyword>
<dbReference type="Gene3D" id="1.20.1260.10">
    <property type="match status" value="1"/>
</dbReference>
<accession>A0ABU7MPC5</accession>
<sequence>MKRQIFACSTVVAVALLGACSADDEPTASSSGPAVTTTSLPLESSADTPQAETHNAADIAFNQMMIPHHMQALMMADMVPERTSTPAVRDLADRIRAGQQPEIDEMSARLREWGVADASTSDPSASDGHGDHMASDRHDMSGMMTPAEMAALSAASGAEFDRLWLEGMIAHHEGAVEMADAELADGTHEPSRELATRIKATQQDEIEEMNAILAE</sequence>
<evidence type="ECO:0000259" key="3">
    <source>
        <dbReference type="Pfam" id="PF03713"/>
    </source>
</evidence>
<evidence type="ECO:0000256" key="2">
    <source>
        <dbReference type="SAM" id="SignalP"/>
    </source>
</evidence>
<feature type="signal peptide" evidence="2">
    <location>
        <begin position="1"/>
        <end position="24"/>
    </location>
</feature>
<evidence type="ECO:0000256" key="1">
    <source>
        <dbReference type="SAM" id="MobiDB-lite"/>
    </source>
</evidence>
<feature type="chain" id="PRO_5046276261" evidence="2">
    <location>
        <begin position="25"/>
        <end position="215"/>
    </location>
</feature>
<dbReference type="Proteomes" id="UP001335729">
    <property type="component" value="Unassembled WGS sequence"/>
</dbReference>
<feature type="domain" description="DUF305" evidence="3">
    <location>
        <begin position="58"/>
        <end position="213"/>
    </location>
</feature>
<dbReference type="InterPro" id="IPR012347">
    <property type="entry name" value="Ferritin-like"/>
</dbReference>
<name>A0ABU7MPC5_9ACTN</name>
<feature type="region of interest" description="Disordered" evidence="1">
    <location>
        <begin position="23"/>
        <end position="52"/>
    </location>
</feature>
<proteinExistence type="predicted"/>
<feature type="compositionally biased region" description="Basic and acidic residues" evidence="1">
    <location>
        <begin position="128"/>
        <end position="140"/>
    </location>
</feature>
<comment type="caution">
    <text evidence="4">The sequence shown here is derived from an EMBL/GenBank/DDBJ whole genome shotgun (WGS) entry which is preliminary data.</text>
</comment>
<organism evidence="4 5">
    <name type="scientific">Gordonia prachuapensis</name>
    <dbReference type="NCBI Taxonomy" id="3115651"/>
    <lineage>
        <taxon>Bacteria</taxon>
        <taxon>Bacillati</taxon>
        <taxon>Actinomycetota</taxon>
        <taxon>Actinomycetes</taxon>
        <taxon>Mycobacteriales</taxon>
        <taxon>Gordoniaceae</taxon>
        <taxon>Gordonia</taxon>
    </lineage>
</organism>
<dbReference type="EMBL" id="JAZDUE010000002">
    <property type="protein sequence ID" value="MEE4022176.1"/>
    <property type="molecule type" value="Genomic_DNA"/>
</dbReference>
<dbReference type="Pfam" id="PF03713">
    <property type="entry name" value="DUF305"/>
    <property type="match status" value="1"/>
</dbReference>
<feature type="region of interest" description="Disordered" evidence="1">
    <location>
        <begin position="116"/>
        <end position="140"/>
    </location>
</feature>
<feature type="compositionally biased region" description="Polar residues" evidence="1">
    <location>
        <begin position="27"/>
        <end position="52"/>
    </location>
</feature>
<dbReference type="RefSeq" id="WP_330503488.1">
    <property type="nucleotide sequence ID" value="NZ_JAZDUE010000002.1"/>
</dbReference>
<protein>
    <submittedName>
        <fullName evidence="4">DUF305 domain-containing protein</fullName>
    </submittedName>
</protein>
<dbReference type="InterPro" id="IPR005183">
    <property type="entry name" value="DUF305_CopM-like"/>
</dbReference>
<reference evidence="4 5" key="1">
    <citation type="submission" date="2024-01" db="EMBL/GenBank/DDBJ databases">
        <title>Draft genome sequence of Gordonia sp. PKS22-38.</title>
        <authorList>
            <person name="Suphannarot A."/>
            <person name="Mingma R."/>
        </authorList>
    </citation>
    <scope>NUCLEOTIDE SEQUENCE [LARGE SCALE GENOMIC DNA]</scope>
    <source>
        <strain evidence="4 5">PKS22-38</strain>
    </source>
</reference>
<dbReference type="PANTHER" id="PTHR36933:SF1">
    <property type="entry name" value="SLL0788 PROTEIN"/>
    <property type="match status" value="1"/>
</dbReference>
<evidence type="ECO:0000313" key="5">
    <source>
        <dbReference type="Proteomes" id="UP001335729"/>
    </source>
</evidence>